<dbReference type="Gene3D" id="2.60.120.650">
    <property type="entry name" value="Cupin"/>
    <property type="match status" value="1"/>
</dbReference>
<evidence type="ECO:0008006" key="2">
    <source>
        <dbReference type="Google" id="ProtNLM"/>
    </source>
</evidence>
<gene>
    <name evidence="1" type="ORF">NSCI0253_LOCUS12640</name>
</gene>
<sequence length="287" mass="32485">MDVAVRRAVSWFLESDEHRRYHRLVHRELRFYDTEAKPVVSQRHDVRRCWVGAAEKAALVRDGPCVLVDSLPDLTGQAVLDFMTRLMDQAGEEQVTCELQKNEEVESQRWPLRHLAGQLLPESEHRAAYWCEDSRVLALTDLAPQMHSPLEDLREGACTRTLLLGGVGARTRLRRCGPSGFWDCALLGRRRWRLLPGDEMGVDGDTSDIDTFCCGPDVCVVQGDHDQFAPACYFECEQTMGEAVIVPSGWWFQTYDDDRTLSIRATYGEALSEKPPPSAVDAFEIVD</sequence>
<protein>
    <recommendedName>
        <fullName evidence="2">JmjC domain-containing protein</fullName>
    </recommendedName>
</protein>
<dbReference type="SUPFAM" id="SSF51197">
    <property type="entry name" value="Clavaminate synthase-like"/>
    <property type="match status" value="1"/>
</dbReference>
<dbReference type="EMBL" id="HBFQ01018065">
    <property type="protein sequence ID" value="CAD8838292.1"/>
    <property type="molecule type" value="Transcribed_RNA"/>
</dbReference>
<dbReference type="AlphaFoldDB" id="A0A7S1A0K3"/>
<accession>A0A7S1A0K3</accession>
<name>A0A7S1A0K3_NOCSC</name>
<evidence type="ECO:0000313" key="1">
    <source>
        <dbReference type="EMBL" id="CAD8838292.1"/>
    </source>
</evidence>
<proteinExistence type="predicted"/>
<reference evidence="1" key="1">
    <citation type="submission" date="2021-01" db="EMBL/GenBank/DDBJ databases">
        <authorList>
            <person name="Corre E."/>
            <person name="Pelletier E."/>
            <person name="Niang G."/>
            <person name="Scheremetjew M."/>
            <person name="Finn R."/>
            <person name="Kale V."/>
            <person name="Holt S."/>
            <person name="Cochrane G."/>
            <person name="Meng A."/>
            <person name="Brown T."/>
            <person name="Cohen L."/>
        </authorList>
    </citation>
    <scope>NUCLEOTIDE SEQUENCE</scope>
</reference>
<organism evidence="1">
    <name type="scientific">Noctiluca scintillans</name>
    <name type="common">Sea sparkle</name>
    <name type="synonym">Red tide dinoflagellate</name>
    <dbReference type="NCBI Taxonomy" id="2966"/>
    <lineage>
        <taxon>Eukaryota</taxon>
        <taxon>Sar</taxon>
        <taxon>Alveolata</taxon>
        <taxon>Dinophyceae</taxon>
        <taxon>Noctilucales</taxon>
        <taxon>Noctilucaceae</taxon>
        <taxon>Noctiluca</taxon>
    </lineage>
</organism>